<evidence type="ECO:0000313" key="2">
    <source>
        <dbReference type="Proteomes" id="UP000564806"/>
    </source>
</evidence>
<evidence type="ECO:0000313" key="1">
    <source>
        <dbReference type="EMBL" id="NUU61123.1"/>
    </source>
</evidence>
<dbReference type="AlphaFoldDB" id="A0A850EIE4"/>
<gene>
    <name evidence="1" type="ORF">HPT30_12270</name>
</gene>
<comment type="caution">
    <text evidence="1">The sequence shown here is derived from an EMBL/GenBank/DDBJ whole genome shotgun (WGS) entry which is preliminary data.</text>
</comment>
<keyword evidence="2" id="KW-1185">Reference proteome</keyword>
<organism evidence="1 2">
    <name type="scientific">Paenibacillus agri</name>
    <dbReference type="NCBI Taxonomy" id="2744309"/>
    <lineage>
        <taxon>Bacteria</taxon>
        <taxon>Bacillati</taxon>
        <taxon>Bacillota</taxon>
        <taxon>Bacilli</taxon>
        <taxon>Bacillales</taxon>
        <taxon>Paenibacillaceae</taxon>
        <taxon>Paenibacillus</taxon>
    </lineage>
</organism>
<name>A0A850EIE4_9BACL</name>
<dbReference type="EMBL" id="JABWCS010000206">
    <property type="protein sequence ID" value="NUU61123.1"/>
    <property type="molecule type" value="Genomic_DNA"/>
</dbReference>
<protein>
    <submittedName>
        <fullName evidence="1">Uncharacterized protein</fullName>
    </submittedName>
</protein>
<proteinExistence type="predicted"/>
<dbReference type="Proteomes" id="UP000564806">
    <property type="component" value="Unassembled WGS sequence"/>
</dbReference>
<reference evidence="1" key="1">
    <citation type="submission" date="2020-06" db="EMBL/GenBank/DDBJ databases">
        <title>Paenibacillus sp. nov., isolated from soil.</title>
        <authorList>
            <person name="Seo Y.L."/>
        </authorList>
    </citation>
    <scope>NUCLEOTIDE SEQUENCE [LARGE SCALE GENOMIC DNA]</scope>
    <source>
        <strain evidence="1">JW14</strain>
    </source>
</reference>
<sequence length="220" mass="25839">MPPYFSIQYSFPFSTFKESFVSDIYNTIFSQFPFKSGYWMSENNSLEEIISWNTSKLSKKFKLGFSQHVKHDYKQILLESELFRHFRLYWMYQSNEIVLNMILPEDDLFVDDEYIKYDSTRLVLLLNISVKIWNSFEINTIQTYHELGAPTRYKDVLNGEQPSTEPYSILSPEAYSPIKNALNDNFIVREFKNGVLVIEKDNDVVVQCLHCTGGTGRIVK</sequence>
<accession>A0A850EIE4</accession>